<evidence type="ECO:0000256" key="4">
    <source>
        <dbReference type="ARBA" id="ARBA00023163"/>
    </source>
</evidence>
<evidence type="ECO:0000256" key="2">
    <source>
        <dbReference type="ARBA" id="ARBA00023015"/>
    </source>
</evidence>
<protein>
    <submittedName>
        <fullName evidence="7">LacI family DNA-binding transcriptional regulator</fullName>
    </submittedName>
</protein>
<dbReference type="SUPFAM" id="SSF53822">
    <property type="entry name" value="Periplasmic binding protein-like I"/>
    <property type="match status" value="1"/>
</dbReference>
<feature type="domain" description="HTH lacI-type" evidence="5">
    <location>
        <begin position="2"/>
        <end position="56"/>
    </location>
</feature>
<dbReference type="CDD" id="cd06267">
    <property type="entry name" value="PBP1_LacI_sugar_binding-like"/>
    <property type="match status" value="1"/>
</dbReference>
<dbReference type="EMBL" id="JAPKNK010000001">
    <property type="protein sequence ID" value="MCX5567576.1"/>
    <property type="molecule type" value="Genomic_DNA"/>
</dbReference>
<evidence type="ECO:0000313" key="7">
    <source>
        <dbReference type="EMBL" id="MCX5567576.1"/>
    </source>
</evidence>
<dbReference type="InterPro" id="IPR046335">
    <property type="entry name" value="LacI/GalR-like_sensor"/>
</dbReference>
<evidence type="ECO:0000256" key="3">
    <source>
        <dbReference type="ARBA" id="ARBA00023125"/>
    </source>
</evidence>
<dbReference type="AlphaFoldDB" id="A0A9X3IJL7"/>
<sequence>MSTIKDVAALAGVSIATVSHYMNKTKAVSEATAERIGKAIADLDYSKDSMAAWFKTSQVPVIFVATPHADTSFFDDVSAAIEERFDRHDLSVLRVQLATLERMRRGGPLASLLQRAAGVVVLGHSDEWIEDEAALAAQLPTVMLNWDRLVEFREQGLVEHLDLGADMALTYLAERGHRDIGLMTGPSLPRAQGLLAASRKAADRLGLNLDPRWMVETSYDFPDARDRARAMLEKSPRPTAVFTFGTQFGFGVLQAAYQLGINVPGDLSVLSYIDCKQTEQCAPRLTTVSPSIPQIAAHVVARIVTLMTDREATEVTSLEVELTERDSVRSIRDI</sequence>
<dbReference type="InterPro" id="IPR000843">
    <property type="entry name" value="HTH_LacI"/>
</dbReference>
<evidence type="ECO:0000259" key="5">
    <source>
        <dbReference type="PROSITE" id="PS50932"/>
    </source>
</evidence>
<dbReference type="Proteomes" id="UP001144805">
    <property type="component" value="Unassembled WGS sequence"/>
</dbReference>
<comment type="caution">
    <text evidence="7">The sequence shown here is derived from an EMBL/GenBank/DDBJ whole genome shotgun (WGS) entry which is preliminary data.</text>
</comment>
<dbReference type="InterPro" id="IPR028082">
    <property type="entry name" value="Peripla_BP_I"/>
</dbReference>
<keyword evidence="4" id="KW-0804">Transcription</keyword>
<evidence type="ECO:0000256" key="1">
    <source>
        <dbReference type="ARBA" id="ARBA00022491"/>
    </source>
</evidence>
<dbReference type="InterPro" id="IPR010982">
    <property type="entry name" value="Lambda_DNA-bd_dom_sf"/>
</dbReference>
<dbReference type="CDD" id="cd01392">
    <property type="entry name" value="HTH_LacI"/>
    <property type="match status" value="1"/>
</dbReference>
<dbReference type="PRINTS" id="PR00036">
    <property type="entry name" value="HTHLACI"/>
</dbReference>
<dbReference type="InterPro" id="IPR001387">
    <property type="entry name" value="Cro/C1-type_HTH"/>
</dbReference>
<dbReference type="SUPFAM" id="SSF47413">
    <property type="entry name" value="lambda repressor-like DNA-binding domains"/>
    <property type="match status" value="1"/>
</dbReference>
<dbReference type="Pfam" id="PF13377">
    <property type="entry name" value="Peripla_BP_3"/>
    <property type="match status" value="1"/>
</dbReference>
<keyword evidence="1" id="KW-0678">Repressor</keyword>
<feature type="domain" description="HTH cro/C1-type" evidence="6">
    <location>
        <begin position="3"/>
        <end position="46"/>
    </location>
</feature>
<dbReference type="PROSITE" id="PS00356">
    <property type="entry name" value="HTH_LACI_1"/>
    <property type="match status" value="1"/>
</dbReference>
<name>A0A9X3IJL7_9HYPH</name>
<keyword evidence="2" id="KW-0805">Transcription regulation</keyword>
<dbReference type="PROSITE" id="PS50943">
    <property type="entry name" value="HTH_CROC1"/>
    <property type="match status" value="1"/>
</dbReference>
<dbReference type="PANTHER" id="PTHR30146">
    <property type="entry name" value="LACI-RELATED TRANSCRIPTIONAL REPRESSOR"/>
    <property type="match status" value="1"/>
</dbReference>
<gene>
    <name evidence="7" type="ORF">OSH07_00055</name>
</gene>
<evidence type="ECO:0000259" key="6">
    <source>
        <dbReference type="PROSITE" id="PS50943"/>
    </source>
</evidence>
<evidence type="ECO:0000313" key="8">
    <source>
        <dbReference type="Proteomes" id="UP001144805"/>
    </source>
</evidence>
<keyword evidence="8" id="KW-1185">Reference proteome</keyword>
<dbReference type="PANTHER" id="PTHR30146:SF148">
    <property type="entry name" value="HTH-TYPE TRANSCRIPTIONAL REPRESSOR PURR-RELATED"/>
    <property type="match status" value="1"/>
</dbReference>
<organism evidence="7 8">
    <name type="scientific">Kaistia nematophila</name>
    <dbReference type="NCBI Taxonomy" id="2994654"/>
    <lineage>
        <taxon>Bacteria</taxon>
        <taxon>Pseudomonadati</taxon>
        <taxon>Pseudomonadota</taxon>
        <taxon>Alphaproteobacteria</taxon>
        <taxon>Hyphomicrobiales</taxon>
        <taxon>Kaistiaceae</taxon>
        <taxon>Kaistia</taxon>
    </lineage>
</organism>
<dbReference type="RefSeq" id="WP_266336567.1">
    <property type="nucleotide sequence ID" value="NZ_JAPKNK010000001.1"/>
</dbReference>
<dbReference type="Pfam" id="PF00356">
    <property type="entry name" value="LacI"/>
    <property type="match status" value="1"/>
</dbReference>
<dbReference type="Gene3D" id="1.10.260.40">
    <property type="entry name" value="lambda repressor-like DNA-binding domains"/>
    <property type="match status" value="1"/>
</dbReference>
<keyword evidence="3 7" id="KW-0238">DNA-binding</keyword>
<dbReference type="PROSITE" id="PS50932">
    <property type="entry name" value="HTH_LACI_2"/>
    <property type="match status" value="1"/>
</dbReference>
<dbReference type="SMART" id="SM00354">
    <property type="entry name" value="HTH_LACI"/>
    <property type="match status" value="1"/>
</dbReference>
<proteinExistence type="predicted"/>
<dbReference type="GO" id="GO:0000976">
    <property type="term" value="F:transcription cis-regulatory region binding"/>
    <property type="evidence" value="ECO:0007669"/>
    <property type="project" value="TreeGrafter"/>
</dbReference>
<reference evidence="7" key="1">
    <citation type="submission" date="2022-11" db="EMBL/GenBank/DDBJ databases">
        <title>Biodiversity and phylogenetic relationships of bacteria.</title>
        <authorList>
            <person name="Machado R.A.R."/>
            <person name="Bhat A."/>
            <person name="Loulou A."/>
            <person name="Kallel S."/>
        </authorList>
    </citation>
    <scope>NUCLEOTIDE SEQUENCE</scope>
    <source>
        <strain evidence="7">K-TC2</strain>
    </source>
</reference>
<dbReference type="GO" id="GO:0003700">
    <property type="term" value="F:DNA-binding transcription factor activity"/>
    <property type="evidence" value="ECO:0007669"/>
    <property type="project" value="TreeGrafter"/>
</dbReference>
<dbReference type="Gene3D" id="3.40.50.2300">
    <property type="match status" value="2"/>
</dbReference>
<accession>A0A9X3IJL7</accession>